<evidence type="ECO:0000256" key="7">
    <source>
        <dbReference type="HAMAP-Rule" id="MF_00258"/>
    </source>
</evidence>
<organism evidence="8 9">
    <name type="scientific">Candidatus Sedimenticola endophacoides</name>
    <dbReference type="NCBI Taxonomy" id="2548426"/>
    <lineage>
        <taxon>Bacteria</taxon>
        <taxon>Pseudomonadati</taxon>
        <taxon>Pseudomonadota</taxon>
        <taxon>Gammaproteobacteria</taxon>
        <taxon>Chromatiales</taxon>
        <taxon>Sedimenticolaceae</taxon>
        <taxon>Sedimenticola</taxon>
    </lineage>
</organism>
<proteinExistence type="inferred from homology"/>
<dbReference type="PANTHER" id="PTHR21198:SF2">
    <property type="entry name" value="GLUTAMATE RACEMASE"/>
    <property type="match status" value="1"/>
</dbReference>
<accession>A0A657PTA0</accession>
<evidence type="ECO:0000313" key="9">
    <source>
        <dbReference type="Proteomes" id="UP000250928"/>
    </source>
</evidence>
<dbReference type="HAMAP" id="MF_00258">
    <property type="entry name" value="Glu_racemase"/>
    <property type="match status" value="1"/>
</dbReference>
<evidence type="ECO:0000256" key="2">
    <source>
        <dbReference type="ARBA" id="ARBA00013090"/>
    </source>
</evidence>
<sequence length="280" mass="29728">MSSAPIGVFDSGIGGLSVLRHLHRLLPCEDLIYVADSAHAPYGDRSPHEIQARAEEITRFLTGQGCKLVVMACNTATAAAAGTVRAASPVPVIGVEPGVKPAAMATRNGVVGILATRGTLQSAKYGHLVNRFGREITLISQICDGLADQVEAGQTTSPATRSLLRRYLAPIMERGADTLALGCTHYPFLIPLIREILGPGVTIIDTGGAVARQALRQLREENLHPDTQRHGGLSVFTSGDRERVARQMEAFWEGAADLHPLPSIAPPAIPFQAEKISPPA</sequence>
<feature type="binding site" evidence="7">
    <location>
        <begin position="74"/>
        <end position="75"/>
    </location>
    <ligand>
        <name>substrate</name>
    </ligand>
</feature>
<evidence type="ECO:0000256" key="1">
    <source>
        <dbReference type="ARBA" id="ARBA00001602"/>
    </source>
</evidence>
<dbReference type="Pfam" id="PF01177">
    <property type="entry name" value="Asp_Glu_race"/>
    <property type="match status" value="1"/>
</dbReference>
<protein>
    <recommendedName>
        <fullName evidence="2 7">Glutamate racemase</fullName>
        <ecNumber evidence="2 7">5.1.1.3</ecNumber>
    </recommendedName>
</protein>
<feature type="active site" description="Proton donor/acceptor" evidence="7">
    <location>
        <position position="183"/>
    </location>
</feature>
<dbReference type="InterPro" id="IPR015942">
    <property type="entry name" value="Asp/Glu/hydantoin_racemase"/>
</dbReference>
<keyword evidence="3 7" id="KW-0133">Cell shape</keyword>
<comment type="catalytic activity">
    <reaction evidence="1 7">
        <text>L-glutamate = D-glutamate</text>
        <dbReference type="Rhea" id="RHEA:12813"/>
        <dbReference type="ChEBI" id="CHEBI:29985"/>
        <dbReference type="ChEBI" id="CHEBI:29986"/>
        <dbReference type="EC" id="5.1.1.3"/>
    </reaction>
</comment>
<gene>
    <name evidence="7 8" type="primary">murI</name>
    <name evidence="8" type="ORF">C3L24_12570</name>
</gene>
<dbReference type="GO" id="GO:0071555">
    <property type="term" value="P:cell wall organization"/>
    <property type="evidence" value="ECO:0007669"/>
    <property type="project" value="UniProtKB-KW"/>
</dbReference>
<dbReference type="GO" id="GO:0008881">
    <property type="term" value="F:glutamate racemase activity"/>
    <property type="evidence" value="ECO:0007669"/>
    <property type="project" value="UniProtKB-UniRule"/>
</dbReference>
<feature type="binding site" evidence="7">
    <location>
        <begin position="184"/>
        <end position="185"/>
    </location>
    <ligand>
        <name>substrate</name>
    </ligand>
</feature>
<feature type="binding site" evidence="7">
    <location>
        <begin position="42"/>
        <end position="43"/>
    </location>
    <ligand>
        <name>substrate</name>
    </ligand>
</feature>
<name>A0A657PTA0_9GAMM</name>
<evidence type="ECO:0000256" key="6">
    <source>
        <dbReference type="ARBA" id="ARBA00023316"/>
    </source>
</evidence>
<comment type="function">
    <text evidence="7">Provides the (R)-glutamate required for cell wall biosynthesis.</text>
</comment>
<keyword evidence="6 7" id="KW-0961">Cell wall biogenesis/degradation</keyword>
<comment type="pathway">
    <text evidence="7">Cell wall biogenesis; peptidoglycan biosynthesis.</text>
</comment>
<evidence type="ECO:0000256" key="4">
    <source>
        <dbReference type="ARBA" id="ARBA00022984"/>
    </source>
</evidence>
<dbReference type="InterPro" id="IPR018187">
    <property type="entry name" value="Asp/Glu_racemase_AS_1"/>
</dbReference>
<dbReference type="InterPro" id="IPR004391">
    <property type="entry name" value="Glu_race"/>
</dbReference>
<dbReference type="GO" id="GO:0009252">
    <property type="term" value="P:peptidoglycan biosynthetic process"/>
    <property type="evidence" value="ECO:0007669"/>
    <property type="project" value="UniProtKB-UniRule"/>
</dbReference>
<dbReference type="EC" id="5.1.1.3" evidence="2 7"/>
<dbReference type="EMBL" id="PQCO01000300">
    <property type="protein sequence ID" value="PUD98558.1"/>
    <property type="molecule type" value="Genomic_DNA"/>
</dbReference>
<dbReference type="PANTHER" id="PTHR21198">
    <property type="entry name" value="GLUTAMATE RACEMASE"/>
    <property type="match status" value="1"/>
</dbReference>
<comment type="similarity">
    <text evidence="7">Belongs to the aspartate/glutamate racemases family.</text>
</comment>
<dbReference type="UniPathway" id="UPA00219"/>
<dbReference type="Proteomes" id="UP000250928">
    <property type="component" value="Unassembled WGS sequence"/>
</dbReference>
<keyword evidence="4 7" id="KW-0573">Peptidoglycan synthesis</keyword>
<reference evidence="8 9" key="1">
    <citation type="submission" date="2018-01" db="EMBL/GenBank/DDBJ databases">
        <title>Novel co-symbiosis in the lucinid bivalve Phacoides pectinatus.</title>
        <authorList>
            <person name="Lim S.J."/>
            <person name="Davis B.G."/>
            <person name="Gill D.E."/>
            <person name="Engel A.S."/>
            <person name="Anderson L.C."/>
            <person name="Campbell B.J."/>
        </authorList>
    </citation>
    <scope>NUCLEOTIDE SEQUENCE [LARGE SCALE GENOMIC DNA]</scope>
    <source>
        <strain evidence="8">N3_P5</strain>
    </source>
</reference>
<evidence type="ECO:0000256" key="3">
    <source>
        <dbReference type="ARBA" id="ARBA00022960"/>
    </source>
</evidence>
<evidence type="ECO:0000256" key="5">
    <source>
        <dbReference type="ARBA" id="ARBA00023235"/>
    </source>
</evidence>
<dbReference type="PROSITE" id="PS00923">
    <property type="entry name" value="ASP_GLU_RACEMASE_1"/>
    <property type="match status" value="1"/>
</dbReference>
<dbReference type="NCBIfam" id="TIGR00067">
    <property type="entry name" value="glut_race"/>
    <property type="match status" value="1"/>
</dbReference>
<feature type="active site" description="Proton donor/acceptor" evidence="7">
    <location>
        <position position="73"/>
    </location>
</feature>
<dbReference type="GO" id="GO:0008360">
    <property type="term" value="P:regulation of cell shape"/>
    <property type="evidence" value="ECO:0007669"/>
    <property type="project" value="UniProtKB-KW"/>
</dbReference>
<dbReference type="AlphaFoldDB" id="A0A657PTA0"/>
<comment type="caution">
    <text evidence="8">The sequence shown here is derived from an EMBL/GenBank/DDBJ whole genome shotgun (WGS) entry which is preliminary data.</text>
</comment>
<evidence type="ECO:0000313" key="8">
    <source>
        <dbReference type="EMBL" id="PUD98558.1"/>
    </source>
</evidence>
<dbReference type="SUPFAM" id="SSF53681">
    <property type="entry name" value="Aspartate/glutamate racemase"/>
    <property type="match status" value="2"/>
</dbReference>
<dbReference type="Gene3D" id="3.40.50.1860">
    <property type="match status" value="2"/>
</dbReference>
<feature type="binding site" evidence="7">
    <location>
        <begin position="10"/>
        <end position="11"/>
    </location>
    <ligand>
        <name>substrate</name>
    </ligand>
</feature>
<dbReference type="FunFam" id="3.40.50.1860:FF:000001">
    <property type="entry name" value="Glutamate racemase"/>
    <property type="match status" value="1"/>
</dbReference>
<dbReference type="InterPro" id="IPR001920">
    <property type="entry name" value="Asp/Glu_race"/>
</dbReference>
<keyword evidence="5 7" id="KW-0413">Isomerase</keyword>